<dbReference type="AlphaFoldDB" id="A0A916YCI4"/>
<proteinExistence type="predicted"/>
<dbReference type="Proteomes" id="UP000598997">
    <property type="component" value="Unassembled WGS sequence"/>
</dbReference>
<gene>
    <name evidence="1" type="ORF">GCM10010989_12420</name>
</gene>
<organism evidence="1 2">
    <name type="scientific">Croceicoccus pelagius</name>
    <dbReference type="NCBI Taxonomy" id="1703341"/>
    <lineage>
        <taxon>Bacteria</taxon>
        <taxon>Pseudomonadati</taxon>
        <taxon>Pseudomonadota</taxon>
        <taxon>Alphaproteobacteria</taxon>
        <taxon>Sphingomonadales</taxon>
        <taxon>Erythrobacteraceae</taxon>
        <taxon>Croceicoccus</taxon>
    </lineage>
</organism>
<evidence type="ECO:0000313" key="2">
    <source>
        <dbReference type="Proteomes" id="UP000598997"/>
    </source>
</evidence>
<keyword evidence="2" id="KW-1185">Reference proteome</keyword>
<evidence type="ECO:0000313" key="1">
    <source>
        <dbReference type="EMBL" id="GGD39775.1"/>
    </source>
</evidence>
<accession>A0A916YCI4</accession>
<evidence type="ECO:0008006" key="3">
    <source>
        <dbReference type="Google" id="ProtNLM"/>
    </source>
</evidence>
<name>A0A916YCI4_9SPHN</name>
<dbReference type="RefSeq" id="WP_066763366.1">
    <property type="nucleotide sequence ID" value="NZ_BMIO01000003.1"/>
</dbReference>
<comment type="caution">
    <text evidence="1">The sequence shown here is derived from an EMBL/GenBank/DDBJ whole genome shotgun (WGS) entry which is preliminary data.</text>
</comment>
<reference evidence="1 2" key="1">
    <citation type="journal article" date="2014" name="Int. J. Syst. Evol. Microbiol.">
        <title>Complete genome sequence of Corynebacterium casei LMG S-19264T (=DSM 44701T), isolated from a smear-ripened cheese.</title>
        <authorList>
            <consortium name="US DOE Joint Genome Institute (JGI-PGF)"/>
            <person name="Walter F."/>
            <person name="Albersmeier A."/>
            <person name="Kalinowski J."/>
            <person name="Ruckert C."/>
        </authorList>
    </citation>
    <scope>NUCLEOTIDE SEQUENCE [LARGE SCALE GENOMIC DNA]</scope>
    <source>
        <strain evidence="1 2">CGMCC 1.15358</strain>
    </source>
</reference>
<sequence length="209" mass="23275">MGAWGAGSFENDTALDWADELESAKDIEKVFTGLPPFDGATDLDADDASRVIAAAEAVAAMMGRVADDVPEDLLEKLQGKEPSGELIEMARGCVSRVMSKSELLDLWAEDEEGSEKFGRAITGLVDRLNPDMSWDRPTKEEVEKQAGPIMPCVFCDEGMTEGDMFYLGFRDYTDRNGLFGEQGLYCHLRCLNAKLHPRHMVQNWKFDLR</sequence>
<dbReference type="OrthoDB" id="7594887at2"/>
<dbReference type="Pfam" id="PF14078">
    <property type="entry name" value="DUF4259"/>
    <property type="match status" value="1"/>
</dbReference>
<protein>
    <recommendedName>
        <fullName evidence="3">DUF4259 domain-containing protein</fullName>
    </recommendedName>
</protein>
<dbReference type="InterPro" id="IPR025355">
    <property type="entry name" value="DUF4259"/>
</dbReference>
<dbReference type="EMBL" id="BMIO01000003">
    <property type="protein sequence ID" value="GGD39775.1"/>
    <property type="molecule type" value="Genomic_DNA"/>
</dbReference>